<keyword evidence="4" id="KW-1185">Reference proteome</keyword>
<dbReference type="GO" id="GO:0004386">
    <property type="term" value="F:helicase activity"/>
    <property type="evidence" value="ECO:0007669"/>
    <property type="project" value="UniProtKB-KW"/>
</dbReference>
<feature type="domain" description="Type III restriction enzyme C-terminal endonuclease" evidence="2">
    <location>
        <begin position="863"/>
        <end position="967"/>
    </location>
</feature>
<protein>
    <submittedName>
        <fullName evidence="3">DEAD/DEAH box helicase family protein</fullName>
    </submittedName>
</protein>
<sequence length="972" mass="113372">MKFKFDPNLEYQQKAIQSIVDIFDGQPLGQSEYEVSLNEQVGFIEQNELGIGNNLLISDDKLLENVQTIQERNKIHPVPELQGKDFLDGKNFTIEMETGTGKTYVYLRTIFELHQKYGFKKFIIVVPSVAIREGTIKSLDMMKEHFAKLYNNPAYNYFMYDSSPAGINEVRQFASSNELQIMVINIDSFNKDTNVMFKEMDRLSGRQPIDFIQNTNPMVIMDEPQNMEQEASKNAIRSLDPLCTFRYSATHRNMYNLMYKLDPIKAYELGLVKKIEVASVVAEDSYHAAYIKVRNIKNQNGTLKAYLTIHKDTEDGPTEGNTTVTHGDDLFDKSNQRTAYQNGYKVAEINVREGSEFVEFSNGKRFGIGDSQGGLTDEVMRYQIRTTIEEHLEKEKKIKDKGLKVLSLFFIDSVANYRDYDEDGIPHPGKIQRWFEEEYKKLTEQPYYKDVIPYSVDQVHDGYFAQDKDGKIKDSWENRSVSADEDAYNLIMKDKERLLSLDEPLRFIFSHSALREGWDNPNVFQICTLNESKSEMKKRQEIGRGLRIPVNQEGERVFDDRINRVTIVANESYDDFATQLQNEYEEDAGITFGMVPKSEFIGLSRTKDEKTVKLGADESEKIWKQLQENGYLSEEGAILSTFSPEKEDFTLDLEDEHQEFEAEIIDAIRKYDFNNQVKKKRDRRELKLDKQVYVSDDFRELWDKINTKTRYRVSYDSQKLIDKAVEEIKKLPKIEKVKIHTYKTEQDITHSGIESTIVGQRMDEVETARYLPDIIAYLQRQTELTRSTLVRILKKSDRLVEFRNNPQKFMDEVASTINATLKDMMLDGVKYEQIDGQIYEMHLFKEEELVSYLDNLVKVQDHKSIYNYVEIDSQVERRFAEQLNERKDIKLFVKLPRKFKVDTPIGKYNPDWAIVKKAMYGEKEKVYLVKETKGSTDKSQLRPSEWAKIQFGKKHFEEIGIDYDWVSSADEV</sequence>
<dbReference type="Gene3D" id="3.40.50.300">
    <property type="entry name" value="P-loop containing nucleotide triphosphate hydrolases"/>
    <property type="match status" value="2"/>
</dbReference>
<dbReference type="InterPro" id="IPR027417">
    <property type="entry name" value="P-loop_NTPase"/>
</dbReference>
<evidence type="ECO:0000313" key="3">
    <source>
        <dbReference type="EMBL" id="NGP90199.1"/>
    </source>
</evidence>
<dbReference type="AlphaFoldDB" id="A0A6M1T800"/>
<dbReference type="SUPFAM" id="SSF52540">
    <property type="entry name" value="P-loop containing nucleoside triphosphate hydrolases"/>
    <property type="match status" value="2"/>
</dbReference>
<feature type="domain" description="Helicase/UvrB N-terminal" evidence="1">
    <location>
        <begin position="11"/>
        <end position="251"/>
    </location>
</feature>
<dbReference type="Proteomes" id="UP000479132">
    <property type="component" value="Unassembled WGS sequence"/>
</dbReference>
<name>A0A6M1T800_9BACT</name>
<reference evidence="3 4" key="1">
    <citation type="submission" date="2020-02" db="EMBL/GenBank/DDBJ databases">
        <title>Aliifodinibius halophilus 2W32, complete genome.</title>
        <authorList>
            <person name="Li Y."/>
            <person name="Wu S."/>
        </authorList>
    </citation>
    <scope>NUCLEOTIDE SEQUENCE [LARGE SCALE GENOMIC DNA]</scope>
    <source>
        <strain evidence="3 4">2W32</strain>
    </source>
</reference>
<dbReference type="GO" id="GO:0015668">
    <property type="term" value="F:type III site-specific deoxyribonuclease activity"/>
    <property type="evidence" value="ECO:0007669"/>
    <property type="project" value="InterPro"/>
</dbReference>
<keyword evidence="3" id="KW-0067">ATP-binding</keyword>
<accession>A0A6M1T800</accession>
<dbReference type="Pfam" id="PF04851">
    <property type="entry name" value="ResIII"/>
    <property type="match status" value="1"/>
</dbReference>
<keyword evidence="3" id="KW-0547">Nucleotide-binding</keyword>
<evidence type="ECO:0000259" key="2">
    <source>
        <dbReference type="Pfam" id="PF19778"/>
    </source>
</evidence>
<evidence type="ECO:0000259" key="1">
    <source>
        <dbReference type="Pfam" id="PF04851"/>
    </source>
</evidence>
<dbReference type="InterPro" id="IPR006935">
    <property type="entry name" value="Helicase/UvrB_N"/>
</dbReference>
<dbReference type="InterPro" id="IPR045572">
    <property type="entry name" value="RE_endonuc_C"/>
</dbReference>
<gene>
    <name evidence="3" type="ORF">G3569_17705</name>
</gene>
<organism evidence="3 4">
    <name type="scientific">Fodinibius halophilus</name>
    <dbReference type="NCBI Taxonomy" id="1736908"/>
    <lineage>
        <taxon>Bacteria</taxon>
        <taxon>Pseudomonadati</taxon>
        <taxon>Balneolota</taxon>
        <taxon>Balneolia</taxon>
        <taxon>Balneolales</taxon>
        <taxon>Balneolaceae</taxon>
        <taxon>Fodinibius</taxon>
    </lineage>
</organism>
<proteinExistence type="predicted"/>
<dbReference type="EMBL" id="JAALLS010000040">
    <property type="protein sequence ID" value="NGP90199.1"/>
    <property type="molecule type" value="Genomic_DNA"/>
</dbReference>
<dbReference type="GO" id="GO:0005524">
    <property type="term" value="F:ATP binding"/>
    <property type="evidence" value="ECO:0007669"/>
    <property type="project" value="InterPro"/>
</dbReference>
<comment type="caution">
    <text evidence="3">The sequence shown here is derived from an EMBL/GenBank/DDBJ whole genome shotgun (WGS) entry which is preliminary data.</text>
</comment>
<dbReference type="RefSeq" id="WP_165271423.1">
    <property type="nucleotide sequence ID" value="NZ_JAALLS010000040.1"/>
</dbReference>
<dbReference type="GO" id="GO:0003677">
    <property type="term" value="F:DNA binding"/>
    <property type="evidence" value="ECO:0007669"/>
    <property type="project" value="InterPro"/>
</dbReference>
<keyword evidence="3" id="KW-0378">Hydrolase</keyword>
<dbReference type="Pfam" id="PF19778">
    <property type="entry name" value="RE_endonuc"/>
    <property type="match status" value="1"/>
</dbReference>
<evidence type="ECO:0000313" key="4">
    <source>
        <dbReference type="Proteomes" id="UP000479132"/>
    </source>
</evidence>
<keyword evidence="3" id="KW-0347">Helicase</keyword>